<dbReference type="SUPFAM" id="SSF56645">
    <property type="entry name" value="Acyl-CoA dehydrogenase NM domain-like"/>
    <property type="match status" value="1"/>
</dbReference>
<protein>
    <submittedName>
        <fullName evidence="7">Acyl-CoA dehydrogenase</fullName>
    </submittedName>
</protein>
<dbReference type="GO" id="GO:0008270">
    <property type="term" value="F:zinc ion binding"/>
    <property type="evidence" value="ECO:0007669"/>
    <property type="project" value="InterPro"/>
</dbReference>
<proteinExistence type="inferred from homology"/>
<dbReference type="InterPro" id="IPR009075">
    <property type="entry name" value="AcylCo_DH/oxidase_C"/>
</dbReference>
<dbReference type="PANTHER" id="PTHR42707:SF2">
    <property type="entry name" value="ACD11 DEHYDROGENASE"/>
    <property type="match status" value="1"/>
</dbReference>
<evidence type="ECO:0000256" key="5">
    <source>
        <dbReference type="SAM" id="MobiDB-lite"/>
    </source>
</evidence>
<reference evidence="7 8" key="1">
    <citation type="submission" date="2016-01" db="EMBL/GenBank/DDBJ databases">
        <title>Biosynthesis of antibiotic leucinostatins and their inhibition on Phytophthora in bio-control Purpureocillium lilacinum.</title>
        <authorList>
            <person name="Wang G."/>
            <person name="Liu Z."/>
            <person name="Lin R."/>
            <person name="Li E."/>
            <person name="Mao Z."/>
            <person name="Ling J."/>
            <person name="Yin W."/>
            <person name="Xie B."/>
        </authorList>
    </citation>
    <scope>NUCLEOTIDE SEQUENCE [LARGE SCALE GENOMIC DNA]</scope>
    <source>
        <strain evidence="7">PLBJ-1</strain>
    </source>
</reference>
<dbReference type="InterPro" id="IPR006091">
    <property type="entry name" value="Acyl-CoA_Oxase/DH_mid-dom"/>
</dbReference>
<organism evidence="7 8">
    <name type="scientific">Purpureocillium lilacinum</name>
    <name type="common">Paecilomyces lilacinus</name>
    <dbReference type="NCBI Taxonomy" id="33203"/>
    <lineage>
        <taxon>Eukaryota</taxon>
        <taxon>Fungi</taxon>
        <taxon>Dikarya</taxon>
        <taxon>Ascomycota</taxon>
        <taxon>Pezizomycotina</taxon>
        <taxon>Sordariomycetes</taxon>
        <taxon>Hypocreomycetidae</taxon>
        <taxon>Hypocreales</taxon>
        <taxon>Ophiocordycipitaceae</taxon>
        <taxon>Purpureocillium</taxon>
    </lineage>
</organism>
<evidence type="ECO:0000256" key="4">
    <source>
        <dbReference type="ARBA" id="ARBA00023242"/>
    </source>
</evidence>
<dbReference type="InterPro" id="IPR041504">
    <property type="entry name" value="AidB_N"/>
</dbReference>
<dbReference type="Gene3D" id="1.20.140.10">
    <property type="entry name" value="Butyryl-CoA Dehydrogenase, subunit A, domain 3"/>
    <property type="match status" value="1"/>
</dbReference>
<dbReference type="CDD" id="cd12148">
    <property type="entry name" value="fungal_TF_MHR"/>
    <property type="match status" value="1"/>
</dbReference>
<gene>
    <name evidence="7" type="ORF">VFPBJ_01770</name>
</gene>
<dbReference type="SMART" id="SM00906">
    <property type="entry name" value="Fungal_trans"/>
    <property type="match status" value="1"/>
</dbReference>
<dbReference type="EMBL" id="LSBH01000001">
    <property type="protein sequence ID" value="OAQ87730.1"/>
    <property type="molecule type" value="Genomic_DNA"/>
</dbReference>
<dbReference type="AlphaFoldDB" id="A0A179HDX5"/>
<dbReference type="Pfam" id="PF04082">
    <property type="entry name" value="Fungal_trans"/>
    <property type="match status" value="1"/>
</dbReference>
<comment type="caution">
    <text evidence="7">The sequence shown here is derived from an EMBL/GenBank/DDBJ whole genome shotgun (WGS) entry which is preliminary data.</text>
</comment>
<dbReference type="InterPro" id="IPR007219">
    <property type="entry name" value="XnlR_reg_dom"/>
</dbReference>
<dbReference type="SUPFAM" id="SSF47203">
    <property type="entry name" value="Acyl-CoA dehydrogenase C-terminal domain-like"/>
    <property type="match status" value="1"/>
</dbReference>
<dbReference type="InterPro" id="IPR009100">
    <property type="entry name" value="AcylCoA_DH/oxidase_NM_dom_sf"/>
</dbReference>
<evidence type="ECO:0000259" key="6">
    <source>
        <dbReference type="SMART" id="SM00906"/>
    </source>
</evidence>
<feature type="domain" description="Xylanolytic transcriptional activator regulatory" evidence="6">
    <location>
        <begin position="812"/>
        <end position="880"/>
    </location>
</feature>
<dbReference type="InterPro" id="IPR052904">
    <property type="entry name" value="Acyl-CoA_dehydrogenase-like"/>
</dbReference>
<sequence>MRPSTVDTGYRLQPTPLGNPVTSDAYFQRVLHGYLGPELIENITPQLIKFGDEAVSDNVLAWIANSEKEEPYVKQYDVWGRRYPYDKLVTSEGWKRLGQWGARNGVVSLGYEPENGPFRRLVQHAFNYIFSASSGVRSCPVSMTSGAARLVMRHLPGLPDDHPFHEVFRKLIARDDAWVSSQWMTERPGGSDVRNSETVAVYSPLPSKSSKIGRIDEGDYLLSGFKWFTSAADCDMALILAKTESGELSLFLAPTRTTAVGEDGKPYERTNGARIHRMKNKMGTKELPTAEIELKDTRAWMIGPKDKGIATIALLLNVTRTHNFITALSCWRRAIHIAKAFAKARQVLDQPLWTFPMHLRLLSNMEVKHRGAMQLAFFTTSLLSFADYGFPGSGAFAHLPLPEPGRPTEILLRTLTATTKAIICKVGTLALQECQEAMGGVGYLDDPDDPEFNISRLYRDTAANMTWEGTTNVLASEVVRHVLNKDHCDIIANWMRNAIGKIADSALKGALERSCSMFFNELAPLKDNIGAALADGRQQMFTLGWLISGVLLALDAQRDSEEIASEVAKRWVLRGEGGFGEPHQRKRKRYTLSPSPPACDGPEQHTPNTTGTTGLTAISDLDTTGLHRITGAATSPHSPISQNSQAHKAYEIPTVDRSYDGRSEYLGDQVPFTEPLHVSHTGLDPEHGLPHLDVRFLALRKAFDLPSRTMRESLIDAFMEHCHPWTPIVERRWLEETDQRRPSLLLLQAVFLAGSRVLSSPLVHTSSPEFYERARALFFHGHEKNTTLAIVAVCLLQWWNPTGPEKFSVNTSGFWVRIGVELAYQVGLHKEPADGPFKSFRRRLWWTLVVRDSIISVGTGRPRTIHLEDSTMKPPSLEDFAVQDIQAIRQRFEDALFRWAKQLPRQLQIVHQHNETCALAPYNFEARQLAVPYFVSLTLLHRTPKAQASAPTICLLASSYVVAIIEEFICRDQLRYLGPVFTFYALVTGLNQLTGFRYECLQEVAEHEFNVVKVALEELGKRWGSAHGALRGLIRAKEAVQQQPRYSRRPPILSPDEAIFFTDFGPELCKMWDVGFAGSTDRGHGSVIAARKDSQSWDFATTADGMSLQMQSPDLLQGPKASSSSRDPREASLADASAYGYEDLTQFEDPLVPAEGFWLFEDLELPGMFSDTFVP</sequence>
<evidence type="ECO:0000313" key="8">
    <source>
        <dbReference type="Proteomes" id="UP000078240"/>
    </source>
</evidence>
<evidence type="ECO:0000256" key="2">
    <source>
        <dbReference type="ARBA" id="ARBA00022630"/>
    </source>
</evidence>
<name>A0A179HDX5_PURLI</name>
<evidence type="ECO:0000313" key="7">
    <source>
        <dbReference type="EMBL" id="OAQ87730.1"/>
    </source>
</evidence>
<comment type="similarity">
    <text evidence="1">Belongs to the acyl-CoA dehydrogenase family.</text>
</comment>
<feature type="region of interest" description="Disordered" evidence="5">
    <location>
        <begin position="576"/>
        <end position="612"/>
    </location>
</feature>
<dbReference type="GO" id="GO:0006351">
    <property type="term" value="P:DNA-templated transcription"/>
    <property type="evidence" value="ECO:0007669"/>
    <property type="project" value="InterPro"/>
</dbReference>
<evidence type="ECO:0000256" key="3">
    <source>
        <dbReference type="ARBA" id="ARBA00022827"/>
    </source>
</evidence>
<dbReference type="Gene3D" id="2.40.110.20">
    <property type="match status" value="1"/>
</dbReference>
<accession>A0A179HDX5</accession>
<dbReference type="InterPro" id="IPR036250">
    <property type="entry name" value="AcylCo_DH-like_C"/>
</dbReference>
<dbReference type="Pfam" id="PF18158">
    <property type="entry name" value="AidB_N"/>
    <property type="match status" value="1"/>
</dbReference>
<feature type="compositionally biased region" description="Polar residues" evidence="5">
    <location>
        <begin position="1112"/>
        <end position="1125"/>
    </location>
</feature>
<dbReference type="Pfam" id="PF02770">
    <property type="entry name" value="Acyl-CoA_dh_M"/>
    <property type="match status" value="1"/>
</dbReference>
<dbReference type="Pfam" id="PF00441">
    <property type="entry name" value="Acyl-CoA_dh_1"/>
    <property type="match status" value="1"/>
</dbReference>
<feature type="region of interest" description="Disordered" evidence="5">
    <location>
        <begin position="1112"/>
        <end position="1132"/>
    </location>
</feature>
<dbReference type="GO" id="GO:0003995">
    <property type="term" value="F:acyl-CoA dehydrogenase activity"/>
    <property type="evidence" value="ECO:0007669"/>
    <property type="project" value="TreeGrafter"/>
</dbReference>
<keyword evidence="3" id="KW-0274">FAD</keyword>
<dbReference type="PANTHER" id="PTHR42707">
    <property type="entry name" value="ACYL-COA DEHYDROGENASE"/>
    <property type="match status" value="1"/>
</dbReference>
<evidence type="ECO:0000256" key="1">
    <source>
        <dbReference type="ARBA" id="ARBA00009347"/>
    </source>
</evidence>
<keyword evidence="2" id="KW-0285">Flavoprotein</keyword>
<dbReference type="Proteomes" id="UP000078240">
    <property type="component" value="Unassembled WGS sequence"/>
</dbReference>
<dbReference type="GO" id="GO:0003677">
    <property type="term" value="F:DNA binding"/>
    <property type="evidence" value="ECO:0007669"/>
    <property type="project" value="InterPro"/>
</dbReference>
<keyword evidence="4" id="KW-0539">Nucleus</keyword>